<dbReference type="Proteomes" id="UP000030528">
    <property type="component" value="Unassembled WGS sequence"/>
</dbReference>
<evidence type="ECO:0008006" key="3">
    <source>
        <dbReference type="Google" id="ProtNLM"/>
    </source>
</evidence>
<dbReference type="AlphaFoldDB" id="A0A0A5HXK6"/>
<reference evidence="1 2" key="1">
    <citation type="submission" date="2013-08" db="EMBL/GenBank/DDBJ databases">
        <authorList>
            <person name="Huang J."/>
            <person name="Wang G."/>
        </authorList>
    </citation>
    <scope>NUCLEOTIDE SEQUENCE [LARGE SCALE GENOMIC DNA]</scope>
    <source>
        <strain evidence="1 2">JSM 076056</strain>
    </source>
</reference>
<dbReference type="eggNOG" id="ENOG502ZAAI">
    <property type="taxonomic scope" value="Bacteria"/>
</dbReference>
<organism evidence="1 2">
    <name type="scientific">Pontibacillus halophilus JSM 076056 = DSM 19796</name>
    <dbReference type="NCBI Taxonomy" id="1385510"/>
    <lineage>
        <taxon>Bacteria</taxon>
        <taxon>Bacillati</taxon>
        <taxon>Bacillota</taxon>
        <taxon>Bacilli</taxon>
        <taxon>Bacillales</taxon>
        <taxon>Bacillaceae</taxon>
        <taxon>Pontibacillus</taxon>
    </lineage>
</organism>
<dbReference type="InterPro" id="IPR026487">
    <property type="entry name" value="CHP04141"/>
</dbReference>
<dbReference type="RefSeq" id="WP_026801849.1">
    <property type="nucleotide sequence ID" value="NZ_AULI01000027.1"/>
</dbReference>
<evidence type="ECO:0000313" key="2">
    <source>
        <dbReference type="Proteomes" id="UP000030528"/>
    </source>
</evidence>
<comment type="caution">
    <text evidence="1">The sequence shown here is derived from an EMBL/GenBank/DDBJ whole genome shotgun (WGS) entry which is preliminary data.</text>
</comment>
<name>A0A0A5HXK6_9BACI</name>
<gene>
    <name evidence="1" type="ORF">N781_11405</name>
</gene>
<protein>
    <recommendedName>
        <fullName evidence="3">Sporadically distributed protein, TIGR04141 family</fullName>
    </recommendedName>
</protein>
<evidence type="ECO:0000313" key="1">
    <source>
        <dbReference type="EMBL" id="KGX88352.1"/>
    </source>
</evidence>
<sequence length="557" mass="64963">MEFSVYKQNVSKDTLVEYLTEKNMNKVGDQQDYPTEISIDGEVREVNISTEFYFKLDSHEREIEWARFWETFYDGDAVRTKTVQSAFGMIIIEIDDEVYCISLGRGHSYANHFAEMDFGFDIAEVIHDQETIEVKAARFFKQSKNKSLTQYNTNSYVSTEIGESHELIISKINIDSKYSSFKLSDYEEKMKFGSAVKFEAGSFSVEDILDVVSELNVLYLHEERAGSLPRMNFVKNNEDNQAIITSLNTSLLNAVKTDESSVSLTYYIEEDGDIVIEPFNENNVEIVYDRKTYELDSYDITSISNKLSEIDCNDISKVTIRPQAESEQEKKYQREHQLPLMKLLDYSVELEGKDYCLYKGKWTSFNKSYIDFIETEIRRVNDCSVYNSDYDLTEEVLDVGKTTMLEHPDQYDQVPYAEYPYNIYLENKHNYILLDRKKGQHVYKSVEFADLYNEEDSSLIHVKIGGTPSMRYCIQQSLHSAEIFKTQSDALEVHDIYEVKKVSILLVVKTENILLEDRSIDFSNNRSIYFKIEVIEWMNKIRQLGYDPEIIIAKDLR</sequence>
<accession>A0A0A5HXK6</accession>
<dbReference type="OrthoDB" id="2973047at2"/>
<dbReference type="NCBIfam" id="TIGR04141">
    <property type="entry name" value="TIGR04141 family sporadically distributed protein"/>
    <property type="match status" value="1"/>
</dbReference>
<proteinExistence type="predicted"/>
<keyword evidence="2" id="KW-1185">Reference proteome</keyword>
<dbReference type="EMBL" id="AVPE01000027">
    <property type="protein sequence ID" value="KGX88352.1"/>
    <property type="molecule type" value="Genomic_DNA"/>
</dbReference>
<dbReference type="Pfam" id="PF19614">
    <property type="entry name" value="DUF6119"/>
    <property type="match status" value="1"/>
</dbReference>